<comment type="caution">
    <text evidence="2">The sequence shown here is derived from an EMBL/GenBank/DDBJ whole genome shotgun (WGS) entry which is preliminary data.</text>
</comment>
<reference evidence="2 3" key="1">
    <citation type="submission" date="2018-08" db="EMBL/GenBank/DDBJ databases">
        <title>A genome reference for cultivated species of the human gut microbiota.</title>
        <authorList>
            <person name="Zou Y."/>
            <person name="Xue W."/>
            <person name="Luo G."/>
        </authorList>
    </citation>
    <scope>NUCLEOTIDE SEQUENCE [LARGE SCALE GENOMIC DNA]</scope>
    <source>
        <strain evidence="2 3">AM26-26AC</strain>
    </source>
</reference>
<evidence type="ECO:0000313" key="2">
    <source>
        <dbReference type="EMBL" id="RHF04146.1"/>
    </source>
</evidence>
<name>A0A415RVI2_9BACE</name>
<dbReference type="AlphaFoldDB" id="A0A415RVI2"/>
<reference evidence="1 4" key="2">
    <citation type="submission" date="2020-04" db="EMBL/GenBank/DDBJ databases">
        <authorList>
            <person name="Hitch T.C.A."/>
            <person name="Wylensek D."/>
            <person name="Clavel T."/>
        </authorList>
    </citation>
    <scope>NUCLEOTIDE SEQUENCE [LARGE SCALE GENOMIC DNA]</scope>
    <source>
        <strain evidence="1 4">WCA3-601-WT-5E</strain>
    </source>
</reference>
<evidence type="ECO:0000313" key="4">
    <source>
        <dbReference type="Proteomes" id="UP000520291"/>
    </source>
</evidence>
<evidence type="ECO:0000313" key="3">
    <source>
        <dbReference type="Proteomes" id="UP000283538"/>
    </source>
</evidence>
<accession>A0A415RVI2</accession>
<dbReference type="RefSeq" id="WP_004293417.1">
    <property type="nucleotide sequence ID" value="NZ_JABAGL010000001.1"/>
</dbReference>
<proteinExistence type="predicted"/>
<dbReference type="Proteomes" id="UP000520291">
    <property type="component" value="Unassembled WGS sequence"/>
</dbReference>
<evidence type="ECO:0008006" key="5">
    <source>
        <dbReference type="Google" id="ProtNLM"/>
    </source>
</evidence>
<sequence length="193" mass="22694">MPNWCDCTYKCVGDLKDVRSLYKALKYIDKRKTSIIKNGFGKWWLGNLVVKLGGNWEKYRCRGEITYYELNGNILTICQNTAWCEQEGVRKIIEEKFPSIKVYYREEEPGCGVYYTNDANGEYFPERYYLDSYVDDSEYFTTIEEAADHVSGIIGEKVEPDKNAIEEALDEYMEELDDEDVRYSFHEFTVVDE</sequence>
<dbReference type="EMBL" id="QSLA01000023">
    <property type="protein sequence ID" value="RHF04146.1"/>
    <property type="molecule type" value="Genomic_DNA"/>
</dbReference>
<dbReference type="EMBL" id="JABAGL010000001">
    <property type="protein sequence ID" value="NME84660.1"/>
    <property type="molecule type" value="Genomic_DNA"/>
</dbReference>
<protein>
    <recommendedName>
        <fullName evidence="5">YubB ferredoxin-like domain-containing protein</fullName>
    </recommendedName>
</protein>
<evidence type="ECO:0000313" key="1">
    <source>
        <dbReference type="EMBL" id="NME84660.1"/>
    </source>
</evidence>
<dbReference type="Proteomes" id="UP000283538">
    <property type="component" value="Unassembled WGS sequence"/>
</dbReference>
<organism evidence="2 3">
    <name type="scientific">Bacteroides eggerthii</name>
    <dbReference type="NCBI Taxonomy" id="28111"/>
    <lineage>
        <taxon>Bacteria</taxon>
        <taxon>Pseudomonadati</taxon>
        <taxon>Bacteroidota</taxon>
        <taxon>Bacteroidia</taxon>
        <taxon>Bacteroidales</taxon>
        <taxon>Bacteroidaceae</taxon>
        <taxon>Bacteroides</taxon>
    </lineage>
</organism>
<gene>
    <name evidence="2" type="ORF">DW701_15560</name>
    <name evidence="1" type="ORF">HF841_01215</name>
</gene>